<dbReference type="GO" id="GO:0042811">
    <property type="term" value="P:pheromone biosynthetic process"/>
    <property type="evidence" value="ECO:0007669"/>
    <property type="project" value="UniProtKB-ARBA"/>
</dbReference>
<feature type="compositionally biased region" description="Low complexity" evidence="7">
    <location>
        <begin position="312"/>
        <end position="321"/>
    </location>
</feature>
<evidence type="ECO:0000256" key="1">
    <source>
        <dbReference type="ARBA" id="ARBA00001946"/>
    </source>
</evidence>
<feature type="compositionally biased region" description="Polar residues" evidence="7">
    <location>
        <begin position="300"/>
        <end position="311"/>
    </location>
</feature>
<dbReference type="SUPFAM" id="SSF48576">
    <property type="entry name" value="Terpenoid synthases"/>
    <property type="match status" value="1"/>
</dbReference>
<dbReference type="InterPro" id="IPR033749">
    <property type="entry name" value="Polyprenyl_synt_CS"/>
</dbReference>
<dbReference type="PROSITE" id="PS00723">
    <property type="entry name" value="POLYPRENYL_SYNTHASE_1"/>
    <property type="match status" value="1"/>
</dbReference>
<dbReference type="GO" id="GO:0004161">
    <property type="term" value="F:dimethylallyltranstransferase activity"/>
    <property type="evidence" value="ECO:0007669"/>
    <property type="project" value="TreeGrafter"/>
</dbReference>
<dbReference type="Gene3D" id="6.10.280.150">
    <property type="match status" value="1"/>
</dbReference>
<feature type="compositionally biased region" description="Pro residues" evidence="7">
    <location>
        <begin position="322"/>
        <end position="332"/>
    </location>
</feature>
<dbReference type="AlphaFoldDB" id="A0A0V1D672"/>
<dbReference type="Pfam" id="PF00348">
    <property type="entry name" value="polyprenyl_synt"/>
    <property type="match status" value="1"/>
</dbReference>
<dbReference type="PANTHER" id="PTHR11525:SF0">
    <property type="entry name" value="FARNESYL PYROPHOSPHATE SYNTHASE"/>
    <property type="match status" value="1"/>
</dbReference>
<protein>
    <recommendedName>
        <fullName evidence="6">Farnesyl pyrophosphate synthase</fullName>
    </recommendedName>
</protein>
<dbReference type="Gene3D" id="1.20.5.340">
    <property type="match status" value="1"/>
</dbReference>
<dbReference type="InterPro" id="IPR000092">
    <property type="entry name" value="Polyprenyl_synt"/>
</dbReference>
<keyword evidence="9" id="KW-1185">Reference proteome</keyword>
<evidence type="ECO:0000256" key="6">
    <source>
        <dbReference type="ARBA" id="ARBA00034546"/>
    </source>
</evidence>
<feature type="region of interest" description="Disordered" evidence="7">
    <location>
        <begin position="237"/>
        <end position="338"/>
    </location>
</feature>
<comment type="pathway">
    <text evidence="5">Pheromone biosynthesis.</text>
</comment>
<proteinExistence type="predicted"/>
<dbReference type="Proteomes" id="UP000054653">
    <property type="component" value="Unassembled WGS sequence"/>
</dbReference>
<dbReference type="SFLD" id="SFLDS00005">
    <property type="entry name" value="Isoprenoid_Synthase_Type_I"/>
    <property type="match status" value="1"/>
</dbReference>
<dbReference type="InterPro" id="IPR008949">
    <property type="entry name" value="Isoprenoid_synthase_dom_sf"/>
</dbReference>
<dbReference type="EMBL" id="JYDI01000042">
    <property type="protein sequence ID" value="KRY56467.1"/>
    <property type="molecule type" value="Genomic_DNA"/>
</dbReference>
<accession>A0A0V1D672</accession>
<keyword evidence="2" id="KW-0808">Transferase</keyword>
<evidence type="ECO:0000256" key="4">
    <source>
        <dbReference type="ARBA" id="ARBA00022842"/>
    </source>
</evidence>
<dbReference type="GO" id="GO:0045337">
    <property type="term" value="P:farnesyl diphosphate biosynthetic process"/>
    <property type="evidence" value="ECO:0007669"/>
    <property type="project" value="TreeGrafter"/>
</dbReference>
<dbReference type="GO" id="GO:0004337">
    <property type="term" value="F:(2E,6E)-farnesyl diphosphate synthase activity"/>
    <property type="evidence" value="ECO:0007669"/>
    <property type="project" value="TreeGrafter"/>
</dbReference>
<dbReference type="GO" id="GO:0005737">
    <property type="term" value="C:cytoplasm"/>
    <property type="evidence" value="ECO:0007669"/>
    <property type="project" value="TreeGrafter"/>
</dbReference>
<organism evidence="8 9">
    <name type="scientific">Trichinella britovi</name>
    <name type="common">Parasitic roundworm</name>
    <dbReference type="NCBI Taxonomy" id="45882"/>
    <lineage>
        <taxon>Eukaryota</taxon>
        <taxon>Metazoa</taxon>
        <taxon>Ecdysozoa</taxon>
        <taxon>Nematoda</taxon>
        <taxon>Enoplea</taxon>
        <taxon>Dorylaimia</taxon>
        <taxon>Trichinellida</taxon>
        <taxon>Trichinellidae</taxon>
        <taxon>Trichinella</taxon>
    </lineage>
</organism>
<comment type="cofactor">
    <cofactor evidence="1">
        <name>Mg(2+)</name>
        <dbReference type="ChEBI" id="CHEBI:18420"/>
    </cofactor>
</comment>
<evidence type="ECO:0000256" key="2">
    <source>
        <dbReference type="ARBA" id="ARBA00022679"/>
    </source>
</evidence>
<dbReference type="PANTHER" id="PTHR11525">
    <property type="entry name" value="FARNESYL-PYROPHOSPHATE SYNTHETASE"/>
    <property type="match status" value="1"/>
</dbReference>
<reference evidence="8 9" key="1">
    <citation type="submission" date="2015-01" db="EMBL/GenBank/DDBJ databases">
        <title>Evolution of Trichinella species and genotypes.</title>
        <authorList>
            <person name="Korhonen P.K."/>
            <person name="Edoardo P."/>
            <person name="Giuseppe L.R."/>
            <person name="Gasser R.B."/>
        </authorList>
    </citation>
    <scope>NUCLEOTIDE SEQUENCE [LARGE SCALE GENOMIC DNA]</scope>
    <source>
        <strain evidence="8">ISS120</strain>
    </source>
</reference>
<dbReference type="Gene3D" id="1.10.600.10">
    <property type="entry name" value="Farnesyl Diphosphate Synthase"/>
    <property type="match status" value="1"/>
</dbReference>
<dbReference type="InterPro" id="IPR039702">
    <property type="entry name" value="FPS1-like"/>
</dbReference>
<keyword evidence="4" id="KW-0460">Magnesium</keyword>
<evidence type="ECO:0000256" key="5">
    <source>
        <dbReference type="ARBA" id="ARBA00033740"/>
    </source>
</evidence>
<comment type="caution">
    <text evidence="8">The sequence shown here is derived from an EMBL/GenBank/DDBJ whole genome shotgun (WGS) entry which is preliminary data.</text>
</comment>
<sequence length="810" mass="91387">MPLTKREVSPVLLCRHRLPSGVRDKELQCIANGTLANLIRQLGSLSSHAEDLFAELSKDLIKIEHRTNLLQTRLDSLGQKVNDLDSGIDESTQYSCCLLVVVYLFNDRFIFCLLFNLLASIRSFYLRKPFKSKPLIDQQSLSRHTMPTAMGLRYQRCCPPPRLDKLDCFRDDGKSAMKFYTDPDYFFELWRCEMLGNGDNAKRATKAQQQMSALQRARVVDVAALDAGAQKVIHSTVDSRTSSTRMPADYNFPASTTTTTARDRQQSTTGLTKMPTSRVGTGQSSSAYPYGQSGRWCPPTNDNNNGAASNDQYSSSKSPLRPSQPPPLPPGQPLSTNQLDVQSSSIHGRPCYYGDQELTVRMENWHLGEDDQRRQFHETTVDEPMGQQFQNGHRPTVVKSVSPELPPPPPPLSTAHLFVASFILAMTFFSIAQYDIIDEKDEILNPNNTSSSTPRQCSSRCSLLQFSGGEMNQPLLTALRRFTNNQQLLANLLEQTAGGKGIRGRLLTGALEANVLFDDRTSLAQKAHTIASAVEMVGGGWRHFLRLGSFRFTVFHFQLHAGFLIQDDIMDNASTRRGKPCWYRQVGLSGINDGVLLQSAASWLPSVVLDDHPQKHAIVSSFVEATVITSLGQKLDMEKARPDTCSWDRYRELVTNKTAHYSFWFPLKVGLLLADIQLEEVEIELKNICYEFGFYFQAKDDYLNCFGDEWVTKKHSSDIACGKLTWLLLTAVDMSKLDGDRLKIIWQNYAQSEQRMIQEVRSLYEQLDLRGKFQLFEQAVVEKLSTLVSRLKMPQLCPVLFEMLHLIKNQ</sequence>
<gene>
    <name evidence="8" type="primary">WASF3</name>
    <name evidence="8" type="ORF">T03_9169</name>
</gene>
<feature type="compositionally biased region" description="Polar residues" evidence="7">
    <location>
        <begin position="253"/>
        <end position="287"/>
    </location>
</feature>
<keyword evidence="3" id="KW-0479">Metal-binding</keyword>
<evidence type="ECO:0000256" key="7">
    <source>
        <dbReference type="SAM" id="MobiDB-lite"/>
    </source>
</evidence>
<evidence type="ECO:0000256" key="3">
    <source>
        <dbReference type="ARBA" id="ARBA00022723"/>
    </source>
</evidence>
<name>A0A0V1D672_TRIBR</name>
<evidence type="ECO:0000313" key="8">
    <source>
        <dbReference type="EMBL" id="KRY56467.1"/>
    </source>
</evidence>
<evidence type="ECO:0000313" key="9">
    <source>
        <dbReference type="Proteomes" id="UP000054653"/>
    </source>
</evidence>
<dbReference type="GO" id="GO:0046872">
    <property type="term" value="F:metal ion binding"/>
    <property type="evidence" value="ECO:0007669"/>
    <property type="project" value="UniProtKB-KW"/>
</dbReference>